<evidence type="ECO:0000313" key="1">
    <source>
        <dbReference type="EMBL" id="MFD2095164.1"/>
    </source>
</evidence>
<accession>A0ABW4XMC7</accession>
<keyword evidence="2" id="KW-1185">Reference proteome</keyword>
<dbReference type="RefSeq" id="WP_345338324.1">
    <property type="nucleotide sequence ID" value="NZ_BAABLI010000005.1"/>
</dbReference>
<dbReference type="InterPro" id="IPR029044">
    <property type="entry name" value="Nucleotide-diphossugar_trans"/>
</dbReference>
<reference evidence="2" key="1">
    <citation type="journal article" date="2019" name="Int. J. Syst. Evol. Microbiol.">
        <title>The Global Catalogue of Microorganisms (GCM) 10K type strain sequencing project: providing services to taxonomists for standard genome sequencing and annotation.</title>
        <authorList>
            <consortium name="The Broad Institute Genomics Platform"/>
            <consortium name="The Broad Institute Genome Sequencing Center for Infectious Disease"/>
            <person name="Wu L."/>
            <person name="Ma J."/>
        </authorList>
    </citation>
    <scope>NUCLEOTIDE SEQUENCE [LARGE SCALE GENOMIC DNA]</scope>
    <source>
        <strain evidence="2">CGMCC 1.10992</strain>
    </source>
</reference>
<evidence type="ECO:0000313" key="2">
    <source>
        <dbReference type="Proteomes" id="UP001597380"/>
    </source>
</evidence>
<gene>
    <name evidence="1" type="ORF">ACFSJ3_04145</name>
</gene>
<name>A0ABW4XMC7_9GAMM</name>
<dbReference type="EMBL" id="JBHUHT010000008">
    <property type="protein sequence ID" value="MFD2095164.1"/>
    <property type="molecule type" value="Genomic_DNA"/>
</dbReference>
<dbReference type="Gene3D" id="3.90.550.10">
    <property type="entry name" value="Spore Coat Polysaccharide Biosynthesis Protein SpsA, Chain A"/>
    <property type="match status" value="1"/>
</dbReference>
<sequence length="325" mass="36661">MSIEKYQPIPVVILGGKDQRPAKLPDEVEDKRALSAYKGMAIRIDGQPIISLIIQRLRASKAFGPIYIAGPSDIYQPVSDLAHIIDTDGQLDENVDNALQTMALFHPDRAIAFFACDVLPTPENLVELVKLYRETGRSDIFFPLVRVPPTPEQLGSSDWKPRYQVIPAGEEQPTQVLPGHLLIIRPNSLRLRLIFTLTRLAYQTRNRGIEYRKSAMIRGALWFLIKEDFKQLTKFKLPHLTATVISNAIAGARELASGTVSQRKLERRIRKIVVKARHRVTHRGPTVFFPVVDALELAKDIDTYEEVEELGGKIEEFGQEPKEAP</sequence>
<organism evidence="1 2">
    <name type="scientific">Corallincola platygyrae</name>
    <dbReference type="NCBI Taxonomy" id="1193278"/>
    <lineage>
        <taxon>Bacteria</taxon>
        <taxon>Pseudomonadati</taxon>
        <taxon>Pseudomonadota</taxon>
        <taxon>Gammaproteobacteria</taxon>
        <taxon>Alteromonadales</taxon>
        <taxon>Psychromonadaceae</taxon>
        <taxon>Corallincola</taxon>
    </lineage>
</organism>
<dbReference type="Proteomes" id="UP001597380">
    <property type="component" value="Unassembled WGS sequence"/>
</dbReference>
<comment type="caution">
    <text evidence="1">The sequence shown here is derived from an EMBL/GenBank/DDBJ whole genome shotgun (WGS) entry which is preliminary data.</text>
</comment>
<dbReference type="SUPFAM" id="SSF53448">
    <property type="entry name" value="Nucleotide-diphospho-sugar transferases"/>
    <property type="match status" value="1"/>
</dbReference>
<protein>
    <recommendedName>
        <fullName evidence="3">MobA-like NTP transferase domain-containing protein</fullName>
    </recommendedName>
</protein>
<evidence type="ECO:0008006" key="3">
    <source>
        <dbReference type="Google" id="ProtNLM"/>
    </source>
</evidence>
<proteinExistence type="predicted"/>